<accession>A0A918TE08</accession>
<organism evidence="2 3">
    <name type="scientific">Streptomyces cinnamoneus</name>
    <name type="common">Streptoverticillium cinnamoneum</name>
    <dbReference type="NCBI Taxonomy" id="53446"/>
    <lineage>
        <taxon>Bacteria</taxon>
        <taxon>Bacillati</taxon>
        <taxon>Actinomycetota</taxon>
        <taxon>Actinomycetes</taxon>
        <taxon>Kitasatosporales</taxon>
        <taxon>Streptomycetaceae</taxon>
        <taxon>Streptomyces</taxon>
        <taxon>Streptomyces cinnamoneus group</taxon>
    </lineage>
</organism>
<dbReference type="Proteomes" id="UP000646244">
    <property type="component" value="Unassembled WGS sequence"/>
</dbReference>
<evidence type="ECO:0000313" key="2">
    <source>
        <dbReference type="EMBL" id="GHC44126.1"/>
    </source>
</evidence>
<dbReference type="AlphaFoldDB" id="A0A918TE08"/>
<protein>
    <submittedName>
        <fullName evidence="2">Uncharacterized protein</fullName>
    </submittedName>
</protein>
<reference evidence="2" key="2">
    <citation type="submission" date="2020-09" db="EMBL/GenBank/DDBJ databases">
        <authorList>
            <person name="Sun Q."/>
            <person name="Ohkuma M."/>
        </authorList>
    </citation>
    <scope>NUCLEOTIDE SEQUENCE</scope>
    <source>
        <strain evidence="2">JCM 4633</strain>
    </source>
</reference>
<sequence>MRDEAVGPAESESAGELPYGWGAEHEAGSHRIERRDDGTAFAHSAGPPSWKSFPREALGGQAERKDETP</sequence>
<feature type="region of interest" description="Disordered" evidence="1">
    <location>
        <begin position="1"/>
        <end position="69"/>
    </location>
</feature>
<feature type="compositionally biased region" description="Basic and acidic residues" evidence="1">
    <location>
        <begin position="23"/>
        <end position="38"/>
    </location>
</feature>
<comment type="caution">
    <text evidence="2">The sequence shown here is derived from an EMBL/GenBank/DDBJ whole genome shotgun (WGS) entry which is preliminary data.</text>
</comment>
<evidence type="ECO:0000256" key="1">
    <source>
        <dbReference type="SAM" id="MobiDB-lite"/>
    </source>
</evidence>
<dbReference type="EMBL" id="BMVB01000005">
    <property type="protein sequence ID" value="GHC44126.1"/>
    <property type="molecule type" value="Genomic_DNA"/>
</dbReference>
<evidence type="ECO:0000313" key="3">
    <source>
        <dbReference type="Proteomes" id="UP000646244"/>
    </source>
</evidence>
<gene>
    <name evidence="2" type="ORF">GCM10010507_18810</name>
</gene>
<name>A0A918TE08_STRCJ</name>
<proteinExistence type="predicted"/>
<reference evidence="2" key="1">
    <citation type="journal article" date="2014" name="Int. J. Syst. Evol. Microbiol.">
        <title>Complete genome sequence of Corynebacterium casei LMG S-19264T (=DSM 44701T), isolated from a smear-ripened cheese.</title>
        <authorList>
            <consortium name="US DOE Joint Genome Institute (JGI-PGF)"/>
            <person name="Walter F."/>
            <person name="Albersmeier A."/>
            <person name="Kalinowski J."/>
            <person name="Ruckert C."/>
        </authorList>
    </citation>
    <scope>NUCLEOTIDE SEQUENCE</scope>
    <source>
        <strain evidence="2">JCM 4633</strain>
    </source>
</reference>